<dbReference type="InterPro" id="IPR002201">
    <property type="entry name" value="Glyco_trans_9"/>
</dbReference>
<gene>
    <name evidence="3" type="ORF">CQA54_04725</name>
</gene>
<dbReference type="CDD" id="cd03789">
    <property type="entry name" value="GT9_LPS_heptosyltransferase"/>
    <property type="match status" value="1"/>
</dbReference>
<evidence type="ECO:0000313" key="3">
    <source>
        <dbReference type="EMBL" id="RDU67281.1"/>
    </source>
</evidence>
<dbReference type="PANTHER" id="PTHR30160">
    <property type="entry name" value="TETRAACYLDISACCHARIDE 4'-KINASE-RELATED"/>
    <property type="match status" value="1"/>
</dbReference>
<keyword evidence="2" id="KW-0808">Transferase</keyword>
<evidence type="ECO:0000313" key="4">
    <source>
        <dbReference type="Proteomes" id="UP000256514"/>
    </source>
</evidence>
<sequence>MLNILLGNRCKAKDIETLLNTLHTITPNTQPYTLFSPYTFDRFPQIHATNSTQKYDFIYLPDSLQAQMAISEQIPYSMGASYTSVIRKIARFCKRLVYRCIDFGIKLTTKPTKQRKLAIIRTDAIGDYLLFRNFLPLFATHYGKVTLIGNIAYKDFITEFDSPHIIEFIPIHTTKFQKNIFYRIKTLKYLHTFDFEILINPIFSRDYLSESLAKFICAKQKIASVGDTGNISYRLKLHFDTIYNTLVSADSRILFEFYRNAEFIKGLIPTISIPSYTLTLDHTNVQEFMLPKHYAVFFIGASSAFRKWSLEHFYEVGKWHINQGFSVVICGGKEDYENGESLAYNLNQIDNVTQELDSKAINLCGKTSLGALARVVYNGNHLLSNETSCVHIACAIRHDINIYVVSNGNHLYRFTPYPQGIGSKYYGIYHPTIDKNLAAYGIISNFLQETSRLDINKITPTQVINTIRATL</sequence>
<proteinExistence type="predicted"/>
<evidence type="ECO:0008006" key="5">
    <source>
        <dbReference type="Google" id="ProtNLM"/>
    </source>
</evidence>
<dbReference type="PANTHER" id="PTHR30160:SF1">
    <property type="entry name" value="LIPOPOLYSACCHARIDE 1,2-N-ACETYLGLUCOSAMINETRANSFERASE-RELATED"/>
    <property type="match status" value="1"/>
</dbReference>
<dbReference type="OrthoDB" id="9797795at2"/>
<dbReference type="SUPFAM" id="SSF53756">
    <property type="entry name" value="UDP-Glycosyltransferase/glycogen phosphorylase"/>
    <property type="match status" value="1"/>
</dbReference>
<keyword evidence="1" id="KW-0328">Glycosyltransferase</keyword>
<dbReference type="Proteomes" id="UP000256514">
    <property type="component" value="Unassembled WGS sequence"/>
</dbReference>
<dbReference type="GO" id="GO:0008713">
    <property type="term" value="F:ADP-heptose-lipopolysaccharide heptosyltransferase activity"/>
    <property type="evidence" value="ECO:0007669"/>
    <property type="project" value="TreeGrafter"/>
</dbReference>
<reference evidence="3 4" key="1">
    <citation type="submission" date="2018-04" db="EMBL/GenBank/DDBJ databases">
        <title>Novel Campyloabacter and Helicobacter Species and Strains.</title>
        <authorList>
            <person name="Mannion A.J."/>
            <person name="Shen Z."/>
            <person name="Fox J.G."/>
        </authorList>
    </citation>
    <scope>NUCLEOTIDE SEQUENCE [LARGE SCALE GENOMIC DNA]</scope>
    <source>
        <strain evidence="3 4">MIT 12-6600</strain>
    </source>
</reference>
<protein>
    <recommendedName>
        <fullName evidence="5">Lipopolysaccharide heptosyltransferase family protein</fullName>
    </recommendedName>
</protein>
<name>A0A3D8IRS0_9HELI</name>
<dbReference type="InterPro" id="IPR051199">
    <property type="entry name" value="LPS_LOS_Heptosyltrfase"/>
</dbReference>
<dbReference type="Gene3D" id="3.40.50.2000">
    <property type="entry name" value="Glycogen Phosphorylase B"/>
    <property type="match status" value="2"/>
</dbReference>
<organism evidence="3 4">
    <name type="scientific">Helicobacter equorum</name>
    <dbReference type="NCBI Taxonomy" id="361872"/>
    <lineage>
        <taxon>Bacteria</taxon>
        <taxon>Pseudomonadati</taxon>
        <taxon>Campylobacterota</taxon>
        <taxon>Epsilonproteobacteria</taxon>
        <taxon>Campylobacterales</taxon>
        <taxon>Helicobacteraceae</taxon>
        <taxon>Helicobacter</taxon>
    </lineage>
</organism>
<keyword evidence="4" id="KW-1185">Reference proteome</keyword>
<evidence type="ECO:0000256" key="2">
    <source>
        <dbReference type="ARBA" id="ARBA00022679"/>
    </source>
</evidence>
<dbReference type="AlphaFoldDB" id="A0A3D8IRS0"/>
<evidence type="ECO:0000256" key="1">
    <source>
        <dbReference type="ARBA" id="ARBA00022676"/>
    </source>
</evidence>
<comment type="caution">
    <text evidence="3">The sequence shown here is derived from an EMBL/GenBank/DDBJ whole genome shotgun (WGS) entry which is preliminary data.</text>
</comment>
<dbReference type="GO" id="GO:0009244">
    <property type="term" value="P:lipopolysaccharide core region biosynthetic process"/>
    <property type="evidence" value="ECO:0007669"/>
    <property type="project" value="TreeGrafter"/>
</dbReference>
<dbReference type="GO" id="GO:0005829">
    <property type="term" value="C:cytosol"/>
    <property type="evidence" value="ECO:0007669"/>
    <property type="project" value="TreeGrafter"/>
</dbReference>
<dbReference type="EMBL" id="NXLT01000003">
    <property type="protein sequence ID" value="RDU67281.1"/>
    <property type="molecule type" value="Genomic_DNA"/>
</dbReference>
<dbReference type="RefSeq" id="WP_115571001.1">
    <property type="nucleotide sequence ID" value="NZ_NXLT01000003.1"/>
</dbReference>
<dbReference type="Pfam" id="PF01075">
    <property type="entry name" value="Glyco_transf_9"/>
    <property type="match status" value="1"/>
</dbReference>
<accession>A0A3D8IRS0</accession>